<dbReference type="Pfam" id="PF07787">
    <property type="entry name" value="TMEM43"/>
    <property type="match status" value="1"/>
</dbReference>
<dbReference type="RefSeq" id="XP_001314972.1">
    <property type="nucleotide sequence ID" value="XM_001314937.1"/>
</dbReference>
<keyword evidence="3" id="KW-1185">Reference proteome</keyword>
<dbReference type="VEuPathDB" id="TrichDB:TVAGG3_0503370"/>
<dbReference type="Proteomes" id="UP000001542">
    <property type="component" value="Unassembled WGS sequence"/>
</dbReference>
<gene>
    <name evidence="2" type="ORF">TVAG_466090</name>
</gene>
<dbReference type="VEuPathDB" id="TrichDB:TVAG_466090"/>
<protein>
    <submittedName>
        <fullName evidence="2">Uncharacterized protein</fullName>
    </submittedName>
</protein>
<keyword evidence="1" id="KW-1133">Transmembrane helix</keyword>
<feature type="transmembrane region" description="Helical" evidence="1">
    <location>
        <begin position="12"/>
        <end position="29"/>
    </location>
</feature>
<feature type="transmembrane region" description="Helical" evidence="1">
    <location>
        <begin position="291"/>
        <end position="311"/>
    </location>
</feature>
<dbReference type="AlphaFoldDB" id="A2EX90"/>
<dbReference type="KEGG" id="tva:4760589"/>
<keyword evidence="1" id="KW-0472">Membrane</keyword>
<evidence type="ECO:0000313" key="2">
    <source>
        <dbReference type="EMBL" id="EAY02749.1"/>
    </source>
</evidence>
<dbReference type="EMBL" id="DS113526">
    <property type="protein sequence ID" value="EAY02749.1"/>
    <property type="molecule type" value="Genomic_DNA"/>
</dbReference>
<accession>A2EX90</accession>
<sequence>MRLHYEYFYQRRLNLLFLAGILVYLFFEYQNMVEYVKRYPIIKNVKNLNTDKQIKDGDIVSFVTNYVNYKKTTDETYNLSIESSLIQHSHMRCNKNINIEESRWDIVDKYTYVTPFKAGNYLVSQNLIFKTYSGSLESYIPTNGESRRIADENDFTYIGQQWFYKAKNYDVISYLKGGSFRSHRRDSYFDSYIQTNDPLVTLALNIIIYLIKIAFSEDSRPKDEYADLFRYCSHGDERLQFITFRPKEISILAQIHNTTLHSFTYNGHEHGIIMKGKVSLSKLLRPRIKRVDTVFIIAAIVITLLMTNGITDTNKEFNATLLLFTAMIYAFRSYFLNYSYYNRSLGISLLFITVFYYYYL</sequence>
<reference evidence="2" key="2">
    <citation type="journal article" date="2007" name="Science">
        <title>Draft genome sequence of the sexually transmitted pathogen Trichomonas vaginalis.</title>
        <authorList>
            <person name="Carlton J.M."/>
            <person name="Hirt R.P."/>
            <person name="Silva J.C."/>
            <person name="Delcher A.L."/>
            <person name="Schatz M."/>
            <person name="Zhao Q."/>
            <person name="Wortman J.R."/>
            <person name="Bidwell S.L."/>
            <person name="Alsmark U.C.M."/>
            <person name="Besteiro S."/>
            <person name="Sicheritz-Ponten T."/>
            <person name="Noel C.J."/>
            <person name="Dacks J.B."/>
            <person name="Foster P.G."/>
            <person name="Simillion C."/>
            <person name="Van de Peer Y."/>
            <person name="Miranda-Saavedra D."/>
            <person name="Barton G.J."/>
            <person name="Westrop G.D."/>
            <person name="Mueller S."/>
            <person name="Dessi D."/>
            <person name="Fiori P.L."/>
            <person name="Ren Q."/>
            <person name="Paulsen I."/>
            <person name="Zhang H."/>
            <person name="Bastida-Corcuera F.D."/>
            <person name="Simoes-Barbosa A."/>
            <person name="Brown M.T."/>
            <person name="Hayes R.D."/>
            <person name="Mukherjee M."/>
            <person name="Okumura C.Y."/>
            <person name="Schneider R."/>
            <person name="Smith A.J."/>
            <person name="Vanacova S."/>
            <person name="Villalvazo M."/>
            <person name="Haas B.J."/>
            <person name="Pertea M."/>
            <person name="Feldblyum T.V."/>
            <person name="Utterback T.R."/>
            <person name="Shu C.L."/>
            <person name="Osoegawa K."/>
            <person name="de Jong P.J."/>
            <person name="Hrdy I."/>
            <person name="Horvathova L."/>
            <person name="Zubacova Z."/>
            <person name="Dolezal P."/>
            <person name="Malik S.B."/>
            <person name="Logsdon J.M. Jr."/>
            <person name="Henze K."/>
            <person name="Gupta A."/>
            <person name="Wang C.C."/>
            <person name="Dunne R.L."/>
            <person name="Upcroft J.A."/>
            <person name="Upcroft P."/>
            <person name="White O."/>
            <person name="Salzberg S.L."/>
            <person name="Tang P."/>
            <person name="Chiu C.-H."/>
            <person name="Lee Y.-S."/>
            <person name="Embley T.M."/>
            <person name="Coombs G.H."/>
            <person name="Mottram J.C."/>
            <person name="Tachezy J."/>
            <person name="Fraser-Liggett C.M."/>
            <person name="Johnson P.J."/>
        </authorList>
    </citation>
    <scope>NUCLEOTIDE SEQUENCE [LARGE SCALE GENOMIC DNA]</scope>
    <source>
        <strain evidence="2">G3</strain>
    </source>
</reference>
<reference evidence="2" key="1">
    <citation type="submission" date="2006-10" db="EMBL/GenBank/DDBJ databases">
        <authorList>
            <person name="Amadeo P."/>
            <person name="Zhao Q."/>
            <person name="Wortman J."/>
            <person name="Fraser-Liggett C."/>
            <person name="Carlton J."/>
        </authorList>
    </citation>
    <scope>NUCLEOTIDE SEQUENCE</scope>
    <source>
        <strain evidence="2">G3</strain>
    </source>
</reference>
<organism evidence="2 3">
    <name type="scientific">Trichomonas vaginalis (strain ATCC PRA-98 / G3)</name>
    <dbReference type="NCBI Taxonomy" id="412133"/>
    <lineage>
        <taxon>Eukaryota</taxon>
        <taxon>Metamonada</taxon>
        <taxon>Parabasalia</taxon>
        <taxon>Trichomonadida</taxon>
        <taxon>Trichomonadidae</taxon>
        <taxon>Trichomonas</taxon>
    </lineage>
</organism>
<feature type="transmembrane region" description="Helical" evidence="1">
    <location>
        <begin position="340"/>
        <end position="359"/>
    </location>
</feature>
<evidence type="ECO:0000313" key="3">
    <source>
        <dbReference type="Proteomes" id="UP000001542"/>
    </source>
</evidence>
<dbReference type="InterPro" id="IPR012430">
    <property type="entry name" value="TMEM43_fam"/>
</dbReference>
<feature type="transmembrane region" description="Helical" evidence="1">
    <location>
        <begin position="317"/>
        <end position="335"/>
    </location>
</feature>
<name>A2EX90_TRIV3</name>
<evidence type="ECO:0000256" key="1">
    <source>
        <dbReference type="SAM" id="Phobius"/>
    </source>
</evidence>
<keyword evidence="1" id="KW-0812">Transmembrane</keyword>
<proteinExistence type="predicted"/>
<dbReference type="InParanoid" id="A2EX90"/>